<dbReference type="Proteomes" id="UP000261055">
    <property type="component" value="Unassembled WGS sequence"/>
</dbReference>
<dbReference type="GO" id="GO:0016020">
    <property type="term" value="C:membrane"/>
    <property type="evidence" value="ECO:0007669"/>
    <property type="project" value="UniProtKB-SubCell"/>
</dbReference>
<dbReference type="Pfam" id="PF00672">
    <property type="entry name" value="HAMP"/>
    <property type="match status" value="1"/>
</dbReference>
<proteinExistence type="predicted"/>
<dbReference type="SUPFAM" id="SSF158472">
    <property type="entry name" value="HAMP domain-like"/>
    <property type="match status" value="1"/>
</dbReference>
<comment type="subcellular location">
    <subcellularLocation>
        <location evidence="1">Membrane</location>
    </subcellularLocation>
</comment>
<evidence type="ECO:0000256" key="3">
    <source>
        <dbReference type="ARBA" id="ARBA00022679"/>
    </source>
</evidence>
<dbReference type="Proteomes" id="UP000284962">
    <property type="component" value="Unassembled WGS sequence"/>
</dbReference>
<dbReference type="InterPro" id="IPR003660">
    <property type="entry name" value="HAMP_dom"/>
</dbReference>
<dbReference type="CDD" id="cd06225">
    <property type="entry name" value="HAMP"/>
    <property type="match status" value="1"/>
</dbReference>
<protein>
    <submittedName>
        <fullName evidence="8">HAMP domain-containing protein</fullName>
    </submittedName>
</protein>
<dbReference type="SMART" id="SM00304">
    <property type="entry name" value="HAMP"/>
    <property type="match status" value="1"/>
</dbReference>
<keyword evidence="4" id="KW-0418">Kinase</keyword>
<accession>A0A3E4F9H1</accession>
<keyword evidence="3" id="KW-0808">Transferase</keyword>
<keyword evidence="6" id="KW-0812">Transmembrane</keyword>
<sequence length="592" mass="67784">MKHKHLSSGIQKKYLKSTFILLFFALLLSMIGVWSYMHHTLKNNIIEKYKFADEKMGILLDNLYTKSKEVTAEAILNETIQKSLNAEELTDNEKNAVGKYFSYLDLDSIQDYCYMDNKGNVYTRSYSYVNAFDIKNTVFQKKLGTEYAKTVWFIAKDTVFNGKENSLFITRYVHSLDYPSEPGIIILKMKPSFLNHIITMASEKTDSDIITGIMDQNGNIYALNQENTALPDNVTKTLINACKKSSDTGIILNGETVTGGYLSAYYQKDCSFSIFTYVPNNVVTSQTTQILIVLVLIYLIIVVLALLLSILFSNRFTRPIQEITTYMTGFDGGDYTHMPELHTNTELDQIGHSYNEMLGNIEQLVNEIKLQEKELRTSELNMLISQINPHFLYNTLDTIYMLARMNKEETTMRMIQALSKYLRLCLSKGSEIVSVEDELENVKSYMEIQQIRNADLFEYEIDCQVNAKGNKILKLILQPLVENAVKYGFSEIYEGGYIRIRITEENDVLVLSVYNTGMPMNKDMVEKINGLTHLPISQIKKAFPDKKHGYGVFNILTRLRLKYGDKITYYYETTDASTTCTIKVPKGGEQES</sequence>
<keyword evidence="6" id="KW-1133">Transmembrane helix</keyword>
<dbReference type="Proteomes" id="UP000266376">
    <property type="component" value="Unassembled WGS sequence"/>
</dbReference>
<keyword evidence="5" id="KW-0175">Coiled coil</keyword>
<keyword evidence="6" id="KW-0472">Membrane</keyword>
<evidence type="ECO:0000256" key="2">
    <source>
        <dbReference type="ARBA" id="ARBA00022553"/>
    </source>
</evidence>
<feature type="domain" description="HAMP" evidence="7">
    <location>
        <begin position="314"/>
        <end position="366"/>
    </location>
</feature>
<name>A0A3E4F9H1_9FIRM</name>
<evidence type="ECO:0000313" key="13">
    <source>
        <dbReference type="Proteomes" id="UP000260664"/>
    </source>
</evidence>
<dbReference type="Gene3D" id="6.10.340.10">
    <property type="match status" value="1"/>
</dbReference>
<dbReference type="Pfam" id="PF06580">
    <property type="entry name" value="His_kinase"/>
    <property type="match status" value="1"/>
</dbReference>
<dbReference type="AlphaFoldDB" id="A0A3E4F9H1"/>
<dbReference type="InterPro" id="IPR003594">
    <property type="entry name" value="HATPase_dom"/>
</dbReference>
<evidence type="ECO:0000313" key="14">
    <source>
        <dbReference type="Proteomes" id="UP000261055"/>
    </source>
</evidence>
<feature type="transmembrane region" description="Helical" evidence="6">
    <location>
        <begin position="290"/>
        <end position="312"/>
    </location>
</feature>
<keyword evidence="2" id="KW-0597">Phosphoprotein</keyword>
<evidence type="ECO:0000313" key="15">
    <source>
        <dbReference type="Proteomes" id="UP000261208"/>
    </source>
</evidence>
<dbReference type="GO" id="GO:0000155">
    <property type="term" value="F:phosphorelay sensor kinase activity"/>
    <property type="evidence" value="ECO:0007669"/>
    <property type="project" value="InterPro"/>
</dbReference>
<evidence type="ECO:0000313" key="12">
    <source>
        <dbReference type="EMBL" id="RHA02232.1"/>
    </source>
</evidence>
<dbReference type="InterPro" id="IPR010559">
    <property type="entry name" value="Sig_transdc_His_kin_internal"/>
</dbReference>
<evidence type="ECO:0000313" key="9">
    <source>
        <dbReference type="EMBL" id="RGK50029.1"/>
    </source>
</evidence>
<feature type="coiled-coil region" evidence="5">
    <location>
        <begin position="354"/>
        <end position="381"/>
    </location>
</feature>
<dbReference type="EMBL" id="QSQQ01000002">
    <property type="protein sequence ID" value="RGK50029.1"/>
    <property type="molecule type" value="Genomic_DNA"/>
</dbReference>
<dbReference type="PROSITE" id="PS50885">
    <property type="entry name" value="HAMP"/>
    <property type="match status" value="1"/>
</dbReference>
<dbReference type="Proteomes" id="UP000261208">
    <property type="component" value="Unassembled WGS sequence"/>
</dbReference>
<evidence type="ECO:0000313" key="8">
    <source>
        <dbReference type="EMBL" id="RGI86258.1"/>
    </source>
</evidence>
<reference evidence="13 14" key="1">
    <citation type="submission" date="2018-08" db="EMBL/GenBank/DDBJ databases">
        <title>A genome reference for cultivated species of the human gut microbiota.</title>
        <authorList>
            <person name="Zou Y."/>
            <person name="Xue W."/>
            <person name="Luo G."/>
        </authorList>
    </citation>
    <scope>NUCLEOTIDE SEQUENCE [LARGE SCALE GENOMIC DNA]</scope>
    <source>
        <strain evidence="11 16">AF12-11</strain>
        <strain evidence="12 17">AM46-16</strain>
        <strain evidence="10 14">OM02-12</strain>
        <strain evidence="9 15">TF11-11</strain>
        <strain evidence="8 13">TM09-19AC</strain>
    </source>
</reference>
<evidence type="ECO:0000256" key="6">
    <source>
        <dbReference type="SAM" id="Phobius"/>
    </source>
</evidence>
<evidence type="ECO:0000313" key="10">
    <source>
        <dbReference type="EMBL" id="RGO54886.1"/>
    </source>
</evidence>
<evidence type="ECO:0000259" key="7">
    <source>
        <dbReference type="PROSITE" id="PS50885"/>
    </source>
</evidence>
<dbReference type="RefSeq" id="WP_117494297.1">
    <property type="nucleotide sequence ID" value="NZ_JAAIOE010000001.1"/>
</dbReference>
<evidence type="ECO:0000313" key="11">
    <source>
        <dbReference type="EMBL" id="RGW53333.1"/>
    </source>
</evidence>
<dbReference type="Gene3D" id="3.30.565.10">
    <property type="entry name" value="Histidine kinase-like ATPase, C-terminal domain"/>
    <property type="match status" value="1"/>
</dbReference>
<organism evidence="8 13">
    <name type="scientific">Dorea formicigenerans</name>
    <dbReference type="NCBI Taxonomy" id="39486"/>
    <lineage>
        <taxon>Bacteria</taxon>
        <taxon>Bacillati</taxon>
        <taxon>Bacillota</taxon>
        <taxon>Clostridia</taxon>
        <taxon>Lachnospirales</taxon>
        <taxon>Lachnospiraceae</taxon>
        <taxon>Dorea</taxon>
    </lineage>
</organism>
<dbReference type="Pfam" id="PF02518">
    <property type="entry name" value="HATPase_c"/>
    <property type="match status" value="1"/>
</dbReference>
<dbReference type="EMBL" id="QSEW01000001">
    <property type="protein sequence ID" value="RHA02232.1"/>
    <property type="molecule type" value="Genomic_DNA"/>
</dbReference>
<evidence type="ECO:0000256" key="5">
    <source>
        <dbReference type="SAM" id="Coils"/>
    </source>
</evidence>
<evidence type="ECO:0000313" key="16">
    <source>
        <dbReference type="Proteomes" id="UP000266376"/>
    </source>
</evidence>
<dbReference type="PANTHER" id="PTHR34220:SF7">
    <property type="entry name" value="SENSOR HISTIDINE KINASE YPDA"/>
    <property type="match status" value="1"/>
</dbReference>
<evidence type="ECO:0000313" key="17">
    <source>
        <dbReference type="Proteomes" id="UP000284962"/>
    </source>
</evidence>
<dbReference type="InterPro" id="IPR036890">
    <property type="entry name" value="HATPase_C_sf"/>
</dbReference>
<keyword evidence="14" id="KW-1185">Reference proteome</keyword>
<comment type="caution">
    <text evidence="8">The sequence shown here is derived from an EMBL/GenBank/DDBJ whole genome shotgun (WGS) entry which is preliminary data.</text>
</comment>
<gene>
    <name evidence="12" type="ORF">DW957_00850</name>
    <name evidence="11" type="ORF">DWV67_08190</name>
    <name evidence="10" type="ORF">DXB12_00925</name>
    <name evidence="9" type="ORF">DXD10_02055</name>
    <name evidence="8" type="ORF">DXD84_02265</name>
</gene>
<feature type="transmembrane region" description="Helical" evidence="6">
    <location>
        <begin position="20"/>
        <end position="37"/>
    </location>
</feature>
<dbReference type="Proteomes" id="UP000260664">
    <property type="component" value="Unassembled WGS sequence"/>
</dbReference>
<evidence type="ECO:0000256" key="1">
    <source>
        <dbReference type="ARBA" id="ARBA00004370"/>
    </source>
</evidence>
<dbReference type="SUPFAM" id="SSF55874">
    <property type="entry name" value="ATPase domain of HSP90 chaperone/DNA topoisomerase II/histidine kinase"/>
    <property type="match status" value="1"/>
</dbReference>
<dbReference type="EMBL" id="QSVQ01000001">
    <property type="protein sequence ID" value="RGO54886.1"/>
    <property type="molecule type" value="Genomic_DNA"/>
</dbReference>
<dbReference type="PANTHER" id="PTHR34220">
    <property type="entry name" value="SENSOR HISTIDINE KINASE YPDA"/>
    <property type="match status" value="1"/>
</dbReference>
<evidence type="ECO:0000256" key="4">
    <source>
        <dbReference type="ARBA" id="ARBA00022777"/>
    </source>
</evidence>
<dbReference type="InterPro" id="IPR050640">
    <property type="entry name" value="Bact_2-comp_sensor_kinase"/>
</dbReference>
<dbReference type="EMBL" id="QSOI01000002">
    <property type="protein sequence ID" value="RGI86258.1"/>
    <property type="molecule type" value="Genomic_DNA"/>
</dbReference>
<dbReference type="EMBL" id="QSAJ01000017">
    <property type="protein sequence ID" value="RGW53333.1"/>
    <property type="molecule type" value="Genomic_DNA"/>
</dbReference>